<sequence>MPWCACCHVLSLFSVSLKDRLILGSNCTYLFIGFPSERGGDDWSRYDYDYFLSELAAAEGIHLGESSAGSSQTDPSLLAVFYDYVKLMPMVAEANQMSQELNKGVQFKLEIKNLALSDSKGHDLQKEIVVRVTSSGRKQVWMWSKAKFVNRKFLMEDAYQQHQVASGDDVIQKRNYPMGEDDILIDPSELLGRRLDFQLVLDQCCGLRWIREARNRGVQIGFRFYNCGQPLYSPAVWHNVNPLLDHRVHFASLHTSQRLLDHLQSSAVVLELWGLQEGCTDLSSCLEGVRMTTEGIFIIEEAGPTDTALVGSTELSCSARALQQDVEELKGVNAALRKENQSLREQLNAARNGDRSVKPTETGMIRGECARGRSVRPSCDAEFARALKVFYHSMTSVRGQLQRLRRHRPSVRMRVRLQRWCS</sequence>
<gene>
    <name evidence="3" type="primary">Kif28p_2</name>
    <name evidence="3" type="ORF">EYF80_046071</name>
</gene>
<feature type="signal peptide" evidence="2">
    <location>
        <begin position="1"/>
        <end position="18"/>
    </location>
</feature>
<dbReference type="OrthoDB" id="8735596at2759"/>
<organism evidence="3 4">
    <name type="scientific">Liparis tanakae</name>
    <name type="common">Tanaka's snailfish</name>
    <dbReference type="NCBI Taxonomy" id="230148"/>
    <lineage>
        <taxon>Eukaryota</taxon>
        <taxon>Metazoa</taxon>
        <taxon>Chordata</taxon>
        <taxon>Craniata</taxon>
        <taxon>Vertebrata</taxon>
        <taxon>Euteleostomi</taxon>
        <taxon>Actinopterygii</taxon>
        <taxon>Neopterygii</taxon>
        <taxon>Teleostei</taxon>
        <taxon>Neoteleostei</taxon>
        <taxon>Acanthomorphata</taxon>
        <taxon>Eupercaria</taxon>
        <taxon>Perciformes</taxon>
        <taxon>Cottioidei</taxon>
        <taxon>Cottales</taxon>
        <taxon>Liparidae</taxon>
        <taxon>Liparis</taxon>
    </lineage>
</organism>
<keyword evidence="1" id="KW-0175">Coiled coil</keyword>
<accession>A0A4Z2FR51</accession>
<reference evidence="3 4" key="1">
    <citation type="submission" date="2019-03" db="EMBL/GenBank/DDBJ databases">
        <title>First draft genome of Liparis tanakae, snailfish: a comprehensive survey of snailfish specific genes.</title>
        <authorList>
            <person name="Kim W."/>
            <person name="Song I."/>
            <person name="Jeong J.-H."/>
            <person name="Kim D."/>
            <person name="Kim S."/>
            <person name="Ryu S."/>
            <person name="Song J.Y."/>
            <person name="Lee S.K."/>
        </authorList>
    </citation>
    <scope>NUCLEOTIDE SEQUENCE [LARGE SCALE GENOMIC DNA]</scope>
    <source>
        <tissue evidence="3">Muscle</tissue>
    </source>
</reference>
<feature type="coiled-coil region" evidence="1">
    <location>
        <begin position="319"/>
        <end position="353"/>
    </location>
</feature>
<evidence type="ECO:0000313" key="4">
    <source>
        <dbReference type="Proteomes" id="UP000314294"/>
    </source>
</evidence>
<protein>
    <submittedName>
        <fullName evidence="3">Kinesin-like protein KIF28P</fullName>
    </submittedName>
</protein>
<keyword evidence="2" id="KW-0732">Signal</keyword>
<dbReference type="EMBL" id="SRLO01000948">
    <property type="protein sequence ID" value="TNN43726.1"/>
    <property type="molecule type" value="Genomic_DNA"/>
</dbReference>
<feature type="chain" id="PRO_5021323886" evidence="2">
    <location>
        <begin position="19"/>
        <end position="422"/>
    </location>
</feature>
<evidence type="ECO:0000313" key="3">
    <source>
        <dbReference type="EMBL" id="TNN43726.1"/>
    </source>
</evidence>
<keyword evidence="4" id="KW-1185">Reference proteome</keyword>
<evidence type="ECO:0000256" key="2">
    <source>
        <dbReference type="SAM" id="SignalP"/>
    </source>
</evidence>
<name>A0A4Z2FR51_9TELE</name>
<proteinExistence type="predicted"/>
<dbReference type="Proteomes" id="UP000314294">
    <property type="component" value="Unassembled WGS sequence"/>
</dbReference>
<dbReference type="AlphaFoldDB" id="A0A4Z2FR51"/>
<comment type="caution">
    <text evidence="3">The sequence shown here is derived from an EMBL/GenBank/DDBJ whole genome shotgun (WGS) entry which is preliminary data.</text>
</comment>
<evidence type="ECO:0000256" key="1">
    <source>
        <dbReference type="SAM" id="Coils"/>
    </source>
</evidence>